<dbReference type="InterPro" id="IPR037147">
    <property type="entry name" value="Ribosomal_bL28_sf"/>
</dbReference>
<dbReference type="InterPro" id="IPR026569">
    <property type="entry name" value="Ribosomal_bL28"/>
</dbReference>
<comment type="caution">
    <text evidence="6">The sequence shown here is derived from an EMBL/GenBank/DDBJ whole genome shotgun (WGS) entry which is preliminary data.</text>
</comment>
<dbReference type="FunFam" id="2.30.170.40:FF:000003">
    <property type="entry name" value="54S ribosomal protein L24"/>
    <property type="match status" value="1"/>
</dbReference>
<accession>A0AA88KT08</accession>
<dbReference type="EMBL" id="PYSW02000010">
    <property type="protein sequence ID" value="KAG2388347.1"/>
    <property type="molecule type" value="Genomic_DNA"/>
</dbReference>
<evidence type="ECO:0000313" key="6">
    <source>
        <dbReference type="EMBL" id="KAG2388347.1"/>
    </source>
</evidence>
<dbReference type="Gene3D" id="2.30.170.40">
    <property type="entry name" value="Ribosomal protein L28/L24"/>
    <property type="match status" value="1"/>
</dbReference>
<dbReference type="GO" id="GO:0003735">
    <property type="term" value="F:structural constituent of ribosome"/>
    <property type="evidence" value="ECO:0007669"/>
    <property type="project" value="InterPro"/>
</dbReference>
<name>A0AA88KT08_NAELO</name>
<dbReference type="InterPro" id="IPR034704">
    <property type="entry name" value="Ribosomal_bL28/bL31-like_sf"/>
</dbReference>
<evidence type="ECO:0000256" key="1">
    <source>
        <dbReference type="ARBA" id="ARBA00008760"/>
    </source>
</evidence>
<evidence type="ECO:0000256" key="5">
    <source>
        <dbReference type="SAM" id="Coils"/>
    </source>
</evidence>
<keyword evidence="2" id="KW-0689">Ribosomal protein</keyword>
<keyword evidence="5" id="KW-0175">Coiled coil</keyword>
<keyword evidence="3" id="KW-0687">Ribonucleoprotein</keyword>
<dbReference type="PANTHER" id="PTHR13528:SF2">
    <property type="entry name" value="LARGE RIBOSOMAL SUBUNIT PROTEIN BL28M"/>
    <property type="match status" value="1"/>
</dbReference>
<proteinExistence type="inferred from homology"/>
<feature type="coiled-coil region" evidence="5">
    <location>
        <begin position="116"/>
        <end position="146"/>
    </location>
</feature>
<reference evidence="6 7" key="1">
    <citation type="journal article" date="2018" name="BMC Genomics">
        <title>The genome of Naegleria lovaniensis, the basis for a comparative approach to unravel pathogenicity factors of the human pathogenic amoeba N. fowleri.</title>
        <authorList>
            <person name="Liechti N."/>
            <person name="Schurch N."/>
            <person name="Bruggmann R."/>
            <person name="Wittwer M."/>
        </authorList>
    </citation>
    <scope>NUCLEOTIDE SEQUENCE [LARGE SCALE GENOMIC DNA]</scope>
    <source>
        <strain evidence="6 7">ATCC 30569</strain>
    </source>
</reference>
<evidence type="ECO:0000256" key="2">
    <source>
        <dbReference type="ARBA" id="ARBA00022980"/>
    </source>
</evidence>
<dbReference type="AlphaFoldDB" id="A0AA88KT08"/>
<evidence type="ECO:0000256" key="4">
    <source>
        <dbReference type="ARBA" id="ARBA00035269"/>
    </source>
</evidence>
<comment type="similarity">
    <text evidence="1">Belongs to the bacterial ribosomal protein bL28 family.</text>
</comment>
<gene>
    <name evidence="6" type="ORF">C9374_000511</name>
</gene>
<evidence type="ECO:0000313" key="7">
    <source>
        <dbReference type="Proteomes" id="UP000816034"/>
    </source>
</evidence>
<dbReference type="Pfam" id="PF00830">
    <property type="entry name" value="Ribosomal_L28"/>
    <property type="match status" value="1"/>
</dbReference>
<dbReference type="RefSeq" id="XP_044552339.1">
    <property type="nucleotide sequence ID" value="XM_044694824.1"/>
</dbReference>
<dbReference type="PANTHER" id="PTHR13528">
    <property type="entry name" value="39S RIBOSOMAL PROTEIN L28, MITOCHONDRIAL"/>
    <property type="match status" value="1"/>
</dbReference>
<dbReference type="GO" id="GO:0005762">
    <property type="term" value="C:mitochondrial large ribosomal subunit"/>
    <property type="evidence" value="ECO:0007669"/>
    <property type="project" value="TreeGrafter"/>
</dbReference>
<organism evidence="6 7">
    <name type="scientific">Naegleria lovaniensis</name>
    <name type="common">Amoeba</name>
    <dbReference type="NCBI Taxonomy" id="51637"/>
    <lineage>
        <taxon>Eukaryota</taxon>
        <taxon>Discoba</taxon>
        <taxon>Heterolobosea</taxon>
        <taxon>Tetramitia</taxon>
        <taxon>Eutetramitia</taxon>
        <taxon>Vahlkampfiidae</taxon>
        <taxon>Naegleria</taxon>
    </lineage>
</organism>
<protein>
    <recommendedName>
        <fullName evidence="4">Large ribosomal subunit protein bL28m</fullName>
    </recommendedName>
</protein>
<sequence>MSFSGSPTPFVRLGQVLKHNKHPTRPKRFNTGLYHDAIILTGNQRSFSERKTKRKWMPNVAWVKLYSEALDTRIQLKATAKALRCIDKAGGLDNYLLNTKSEDVASRFGNWLKKKIIKQQIANKRAQQLNQQLEETAQSLAQFLKENPSEYEKVAQFEQQQANGEHLVSYFNSLSPEQQDRLLTLQQLEIQQLSENRKKRAFLDRLQQKKPKLMKKETKFLNARKYVYDIHLNPETKQKLEERRKRNIEEFQRLQKLGKVQEEATQENV</sequence>
<dbReference type="GeneID" id="68092973"/>
<dbReference type="Proteomes" id="UP000816034">
    <property type="component" value="Unassembled WGS sequence"/>
</dbReference>
<evidence type="ECO:0000256" key="3">
    <source>
        <dbReference type="ARBA" id="ARBA00023274"/>
    </source>
</evidence>
<keyword evidence="7" id="KW-1185">Reference proteome</keyword>
<dbReference type="SUPFAM" id="SSF143800">
    <property type="entry name" value="L28p-like"/>
    <property type="match status" value="1"/>
</dbReference>